<dbReference type="EnsemblMetazoa" id="GAUT021103-RA">
    <property type="protein sequence ID" value="GAUT021103-PA"/>
    <property type="gene ID" value="GAUT021103"/>
</dbReference>
<dbReference type="VEuPathDB" id="VectorBase:GAUT021103"/>
<dbReference type="STRING" id="7395.A0A1A9UZR3"/>
<sequence length="569" mass="65383">MKFCICTVRPFPALSLAGAAQRPREGKQTQENLYLQALGSSFIDSLHLRVRGAKTRTLWDPTNDDLCLPARNLSSELLGSNFSSNIRRSPSKYYQTFSTIVVSAHRFTAKKTLHLTESQGWYKERKIFPTLLEAKAQILVTLMSLTEKNSFWTKVVSNIERDAYERMRTERIKNYDFSLTLPVTLRNRVAKILQYEYDEFDRNAFIAESSVVTPISFGEDEVEADDGMKNKKTVDLFNESTCSEIERMEHEFVVFNLVMDKPLEHKVKEKRKKNWCSMYICKPRKERVRWDSKIYDLEGTVWEKTLDEQAEQLMDASAERFTEWLNALGSSNQSDITKEKLKSFFSIEGDRKLLASIITEPKEVKAIAKTVADKWNLPEMALELKYEKYIRDRLLKVPKAIIKVAFGRTVPTKDRPWLPSENDTLIRTAYPQELLTFEKLFKGITHLRSTRALVDFYKKTPVLEKPQYLVANGLFKGKEEAAAKGEVPLYERLKLKQARNSAKLAEDLIQLSSGLTGPRQIVCFVKHLCGASDGLNIDVPRTFDPELGCAQYMLTPGSDVVEKIFEEKL</sequence>
<organism evidence="1 2">
    <name type="scientific">Glossina austeni</name>
    <name type="common">Savannah tsetse fly</name>
    <dbReference type="NCBI Taxonomy" id="7395"/>
    <lineage>
        <taxon>Eukaryota</taxon>
        <taxon>Metazoa</taxon>
        <taxon>Ecdysozoa</taxon>
        <taxon>Arthropoda</taxon>
        <taxon>Hexapoda</taxon>
        <taxon>Insecta</taxon>
        <taxon>Pterygota</taxon>
        <taxon>Neoptera</taxon>
        <taxon>Endopterygota</taxon>
        <taxon>Diptera</taxon>
        <taxon>Brachycera</taxon>
        <taxon>Muscomorpha</taxon>
        <taxon>Hippoboscoidea</taxon>
        <taxon>Glossinidae</taxon>
        <taxon>Glossina</taxon>
    </lineage>
</organism>
<reference evidence="1" key="1">
    <citation type="submission" date="2020-05" db="UniProtKB">
        <authorList>
            <consortium name="EnsemblMetazoa"/>
        </authorList>
    </citation>
    <scope>IDENTIFICATION</scope>
    <source>
        <strain evidence="1">TTRI</strain>
    </source>
</reference>
<dbReference type="AlphaFoldDB" id="A0A1A9UZR3"/>
<name>A0A1A9UZR3_GLOAU</name>
<proteinExistence type="predicted"/>
<accession>A0A1A9UZR3</accession>
<keyword evidence="2" id="KW-1185">Reference proteome</keyword>
<evidence type="ECO:0000313" key="2">
    <source>
        <dbReference type="Proteomes" id="UP000078200"/>
    </source>
</evidence>
<dbReference type="Proteomes" id="UP000078200">
    <property type="component" value="Unassembled WGS sequence"/>
</dbReference>
<protein>
    <submittedName>
        <fullName evidence="1">Uncharacterized protein</fullName>
    </submittedName>
</protein>
<evidence type="ECO:0000313" key="1">
    <source>
        <dbReference type="EnsemblMetazoa" id="GAUT021103-PA"/>
    </source>
</evidence>